<proteinExistence type="inferred from homology"/>
<evidence type="ECO:0000256" key="1">
    <source>
        <dbReference type="ARBA" id="ARBA00008007"/>
    </source>
</evidence>
<dbReference type="EMBL" id="VDFM01000002">
    <property type="protein sequence ID" value="MQS51896.1"/>
    <property type="molecule type" value="Genomic_DNA"/>
</dbReference>
<evidence type="ECO:0000313" key="3">
    <source>
        <dbReference type="Proteomes" id="UP000380386"/>
    </source>
</evidence>
<reference evidence="2 3" key="1">
    <citation type="journal article" date="2019" name="Syst. Appl. Microbiol.">
        <title>Polyphasic characterization of two novel Lactobacillus spp. isolated from blown salami packages: Description of Lactobacillus halodurans sp. nov. and Lactobacillus salsicarnum sp. nov.</title>
        <authorList>
            <person name="Schuster J.A."/>
            <person name="Klingl A."/>
            <person name="Vogel R.F."/>
            <person name="Ehrmann M.A."/>
        </authorList>
    </citation>
    <scope>NUCLEOTIDE SEQUENCE [LARGE SCALE GENOMIC DNA]</scope>
    <source>
        <strain evidence="2 3">TMW 1.2118</strain>
    </source>
</reference>
<comment type="caution">
    <text evidence="2">The sequence shown here is derived from an EMBL/GenBank/DDBJ whole genome shotgun (WGS) entry which is preliminary data.</text>
</comment>
<dbReference type="PANTHER" id="PTHR47505">
    <property type="entry name" value="DNA UTILIZATION PROTEIN YHGH"/>
    <property type="match status" value="1"/>
</dbReference>
<dbReference type="PANTHER" id="PTHR47505:SF1">
    <property type="entry name" value="DNA UTILIZATION PROTEIN YHGH"/>
    <property type="match status" value="1"/>
</dbReference>
<accession>A0A5P0ZFS2</accession>
<dbReference type="InterPro" id="IPR029057">
    <property type="entry name" value="PRTase-like"/>
</dbReference>
<dbReference type="CDD" id="cd06223">
    <property type="entry name" value="PRTases_typeI"/>
    <property type="match status" value="1"/>
</dbReference>
<evidence type="ECO:0000313" key="2">
    <source>
        <dbReference type="EMBL" id="MQS51896.1"/>
    </source>
</evidence>
<dbReference type="InterPro" id="IPR051910">
    <property type="entry name" value="ComF/GntX_DNA_util-trans"/>
</dbReference>
<gene>
    <name evidence="2" type="ORF">FHL02_02555</name>
</gene>
<protein>
    <submittedName>
        <fullName evidence="2">ComF family protein</fullName>
    </submittedName>
</protein>
<dbReference type="Proteomes" id="UP000380386">
    <property type="component" value="Unassembled WGS sequence"/>
</dbReference>
<dbReference type="Gene3D" id="3.40.50.2020">
    <property type="match status" value="1"/>
</dbReference>
<dbReference type="SUPFAM" id="SSF53271">
    <property type="entry name" value="PRTase-like"/>
    <property type="match status" value="1"/>
</dbReference>
<sequence length="226" mass="26889">MICLNCGQQITRNLSVSEILTFSQISDRQVCDFCERQLVKLSEFEVCSRCCKITTLKICNDCTDWEKNHKIINQHFAIYGYNQFMHDYFKKYKRYGDVLMADLFSHEIRHWALRHKFDLVTYIPSSPSHFDDRGFDPVYELYQDIFSLESVFQKQDADRPQAQKNKLERLKTPQTFQLKVDFRKKDKNMKMLILDDIYTTGRTLLHARAVLEMAGFQNIYTFSLSR</sequence>
<dbReference type="InterPro" id="IPR000836">
    <property type="entry name" value="PRTase_dom"/>
</dbReference>
<organism evidence="2 3">
    <name type="scientific">Companilactobacillus mishanensis</name>
    <dbReference type="NCBI Taxonomy" id="2486008"/>
    <lineage>
        <taxon>Bacteria</taxon>
        <taxon>Bacillati</taxon>
        <taxon>Bacillota</taxon>
        <taxon>Bacilli</taxon>
        <taxon>Lactobacillales</taxon>
        <taxon>Lactobacillaceae</taxon>
        <taxon>Companilactobacillus</taxon>
    </lineage>
</organism>
<comment type="similarity">
    <text evidence="1">Belongs to the ComF/GntX family.</text>
</comment>
<dbReference type="AlphaFoldDB" id="A0A5P0ZFS2"/>
<name>A0A5P0ZFS2_9LACO</name>